<accession>A0A1A6B8J3</accession>
<evidence type="ECO:0000313" key="3">
    <source>
        <dbReference type="Proteomes" id="UP000093757"/>
    </source>
</evidence>
<feature type="compositionally biased region" description="Polar residues" evidence="1">
    <location>
        <begin position="1"/>
        <end position="12"/>
    </location>
</feature>
<dbReference type="EMBL" id="MAEM01000515">
    <property type="protein sequence ID" value="OBR98605.1"/>
    <property type="molecule type" value="Genomic_DNA"/>
</dbReference>
<dbReference type="Proteomes" id="UP000093757">
    <property type="component" value="Unassembled WGS sequence"/>
</dbReference>
<feature type="region of interest" description="Disordered" evidence="1">
    <location>
        <begin position="1"/>
        <end position="20"/>
    </location>
</feature>
<protein>
    <submittedName>
        <fullName evidence="2">Uncharacterized protein</fullName>
    </submittedName>
</protein>
<evidence type="ECO:0000256" key="1">
    <source>
        <dbReference type="SAM" id="MobiDB-lite"/>
    </source>
</evidence>
<evidence type="ECO:0000313" key="2">
    <source>
        <dbReference type="EMBL" id="OBR98605.1"/>
    </source>
</evidence>
<reference evidence="2 3" key="1">
    <citation type="submission" date="2016-06" db="EMBL/GenBank/DDBJ databases">
        <authorList>
            <person name="Kjaerup R.B."/>
            <person name="Dalgaard T.S."/>
            <person name="Juul-Madsen H.R."/>
        </authorList>
    </citation>
    <scope>NUCLEOTIDE SEQUENCE [LARGE SCALE GENOMIC DNA]</scope>
    <source>
        <strain evidence="2 3">1245752.6</strain>
    </source>
</reference>
<organism evidence="2 3">
    <name type="scientific">Mycobacterium gordonae</name>
    <dbReference type="NCBI Taxonomy" id="1778"/>
    <lineage>
        <taxon>Bacteria</taxon>
        <taxon>Bacillati</taxon>
        <taxon>Actinomycetota</taxon>
        <taxon>Actinomycetes</taxon>
        <taxon>Mycobacteriales</taxon>
        <taxon>Mycobacteriaceae</taxon>
        <taxon>Mycobacterium</taxon>
    </lineage>
</organism>
<dbReference type="AlphaFoldDB" id="A0A1A6B8J3"/>
<gene>
    <name evidence="2" type="ORF">A9W98_34490</name>
</gene>
<name>A0A1A6B8J3_MYCGO</name>
<comment type="caution">
    <text evidence="2">The sequence shown here is derived from an EMBL/GenBank/DDBJ whole genome shotgun (WGS) entry which is preliminary data.</text>
</comment>
<proteinExistence type="predicted"/>
<sequence>MFDSIRVNTHPPTASRRGWGRPVQRGRDALVLMWLLIAGSTSVAPVPANAGPCHPAELFATDSSDQGGLDELELFALQATATLALNGAPVTGSALLDGVFWSDERQQVAVERARQFHLCVVDEPALDAAAQALRRQFGQQAVLTFDYLTEDARDSQAAIIAVPGIDFARFRDAFVADEAAHHRLLGGSVTATEPTLILVAANEDLDIAHRLVDASGGDWATATITYGDREIVR</sequence>